<dbReference type="EMBL" id="CAAALY010023411">
    <property type="protein sequence ID" value="VEL15092.1"/>
    <property type="molecule type" value="Genomic_DNA"/>
</dbReference>
<sequence>MVQDCREWPVGMALSKECEGSEEIEEIVAVRRSWRSTPALTVQLTLTSLQALTFTAGQRRMPMAAVVQPPRLPAKPGLLGGKLVAARSSESGE</sequence>
<protein>
    <submittedName>
        <fullName evidence="1">Uncharacterized protein</fullName>
    </submittedName>
</protein>
<proteinExistence type="predicted"/>
<evidence type="ECO:0000313" key="1">
    <source>
        <dbReference type="EMBL" id="VEL15092.1"/>
    </source>
</evidence>
<reference evidence="1" key="1">
    <citation type="submission" date="2018-11" db="EMBL/GenBank/DDBJ databases">
        <authorList>
            <consortium name="Pathogen Informatics"/>
        </authorList>
    </citation>
    <scope>NUCLEOTIDE SEQUENCE</scope>
</reference>
<dbReference type="Proteomes" id="UP000784294">
    <property type="component" value="Unassembled WGS sequence"/>
</dbReference>
<name>A0A448WM45_9PLAT</name>
<evidence type="ECO:0000313" key="2">
    <source>
        <dbReference type="Proteomes" id="UP000784294"/>
    </source>
</evidence>
<organism evidence="1 2">
    <name type="scientific">Protopolystoma xenopodis</name>
    <dbReference type="NCBI Taxonomy" id="117903"/>
    <lineage>
        <taxon>Eukaryota</taxon>
        <taxon>Metazoa</taxon>
        <taxon>Spiralia</taxon>
        <taxon>Lophotrochozoa</taxon>
        <taxon>Platyhelminthes</taxon>
        <taxon>Monogenea</taxon>
        <taxon>Polyopisthocotylea</taxon>
        <taxon>Polystomatidea</taxon>
        <taxon>Polystomatidae</taxon>
        <taxon>Protopolystoma</taxon>
    </lineage>
</organism>
<accession>A0A448WM45</accession>
<keyword evidence="2" id="KW-1185">Reference proteome</keyword>
<gene>
    <name evidence="1" type="ORF">PXEA_LOCUS8532</name>
</gene>
<comment type="caution">
    <text evidence="1">The sequence shown here is derived from an EMBL/GenBank/DDBJ whole genome shotgun (WGS) entry which is preliminary data.</text>
</comment>
<dbReference type="AlphaFoldDB" id="A0A448WM45"/>